<sequence>MRLASVEEAAVASDILSEAARWLMERGETLWHLEELTPELLRPVARQGELFLAYWQGQAVGTLIYQHADPLFWPEVPAGTSAFVHKVAVRRAVAGQGVAAAMLAWAQERARAEGLAFLRLDTDFNRPKLRSFYEGLGFVCVGEKRVTRMGHPLHVALYELRL</sequence>
<evidence type="ECO:0000313" key="4">
    <source>
        <dbReference type="EMBL" id="HFG21920.1"/>
    </source>
</evidence>
<dbReference type="Gene3D" id="3.40.630.30">
    <property type="match status" value="1"/>
</dbReference>
<keyword evidence="1 4" id="KW-0808">Transferase</keyword>
<keyword evidence="2" id="KW-0012">Acyltransferase</keyword>
<name>A0A7C3HKG7_MEIRU</name>
<feature type="domain" description="N-acetyltransferase" evidence="3">
    <location>
        <begin position="1"/>
        <end position="162"/>
    </location>
</feature>
<proteinExistence type="predicted"/>
<dbReference type="Pfam" id="PF00583">
    <property type="entry name" value="Acetyltransf_1"/>
    <property type="match status" value="1"/>
</dbReference>
<dbReference type="GO" id="GO:0016747">
    <property type="term" value="F:acyltransferase activity, transferring groups other than amino-acyl groups"/>
    <property type="evidence" value="ECO:0007669"/>
    <property type="project" value="InterPro"/>
</dbReference>
<reference evidence="4" key="1">
    <citation type="journal article" date="2020" name="mSystems">
        <title>Genome- and Community-Level Interaction Insights into Carbon Utilization and Element Cycling Functions of Hydrothermarchaeota in Hydrothermal Sediment.</title>
        <authorList>
            <person name="Zhou Z."/>
            <person name="Liu Y."/>
            <person name="Xu W."/>
            <person name="Pan J."/>
            <person name="Luo Z.H."/>
            <person name="Li M."/>
        </authorList>
    </citation>
    <scope>NUCLEOTIDE SEQUENCE [LARGE SCALE GENOMIC DNA]</scope>
    <source>
        <strain evidence="4">SpSt-524</strain>
    </source>
</reference>
<dbReference type="AlphaFoldDB" id="A0A7C3HKG7"/>
<dbReference type="PROSITE" id="PS51186">
    <property type="entry name" value="GNAT"/>
    <property type="match status" value="1"/>
</dbReference>
<evidence type="ECO:0000256" key="2">
    <source>
        <dbReference type="ARBA" id="ARBA00023315"/>
    </source>
</evidence>
<gene>
    <name evidence="4" type="ORF">ENS82_14630</name>
</gene>
<protein>
    <submittedName>
        <fullName evidence="4">GNAT family N-acetyltransferase</fullName>
    </submittedName>
</protein>
<accession>A0A7C3HKG7</accession>
<dbReference type="PANTHER" id="PTHR43877">
    <property type="entry name" value="AMINOALKYLPHOSPHONATE N-ACETYLTRANSFERASE-RELATED-RELATED"/>
    <property type="match status" value="1"/>
</dbReference>
<evidence type="ECO:0000256" key="1">
    <source>
        <dbReference type="ARBA" id="ARBA00022679"/>
    </source>
</evidence>
<dbReference type="InterPro" id="IPR050832">
    <property type="entry name" value="Bact_Acetyltransf"/>
</dbReference>
<organism evidence="4">
    <name type="scientific">Meiothermus ruber</name>
    <dbReference type="NCBI Taxonomy" id="277"/>
    <lineage>
        <taxon>Bacteria</taxon>
        <taxon>Thermotogati</taxon>
        <taxon>Deinococcota</taxon>
        <taxon>Deinococci</taxon>
        <taxon>Thermales</taxon>
        <taxon>Thermaceae</taxon>
        <taxon>Meiothermus</taxon>
    </lineage>
</organism>
<dbReference type="EMBL" id="DSWI01000036">
    <property type="protein sequence ID" value="HFG21920.1"/>
    <property type="molecule type" value="Genomic_DNA"/>
</dbReference>
<dbReference type="SUPFAM" id="SSF55729">
    <property type="entry name" value="Acyl-CoA N-acyltransferases (Nat)"/>
    <property type="match status" value="1"/>
</dbReference>
<dbReference type="InterPro" id="IPR016181">
    <property type="entry name" value="Acyl_CoA_acyltransferase"/>
</dbReference>
<evidence type="ECO:0000259" key="3">
    <source>
        <dbReference type="PROSITE" id="PS51186"/>
    </source>
</evidence>
<dbReference type="InterPro" id="IPR000182">
    <property type="entry name" value="GNAT_dom"/>
</dbReference>
<comment type="caution">
    <text evidence="4">The sequence shown here is derived from an EMBL/GenBank/DDBJ whole genome shotgun (WGS) entry which is preliminary data.</text>
</comment>